<feature type="compositionally biased region" description="Polar residues" evidence="4">
    <location>
        <begin position="1"/>
        <end position="16"/>
    </location>
</feature>
<dbReference type="SMART" id="SM00320">
    <property type="entry name" value="WD40"/>
    <property type="match status" value="1"/>
</dbReference>
<evidence type="ECO:0000256" key="3">
    <source>
        <dbReference type="PROSITE-ProRule" id="PRU00221"/>
    </source>
</evidence>
<keyword evidence="6" id="KW-1185">Reference proteome</keyword>
<dbReference type="Proteomes" id="UP000799779">
    <property type="component" value="Unassembled WGS sequence"/>
</dbReference>
<dbReference type="PANTHER" id="PTHR43991">
    <property type="entry name" value="WD REPEAT PROTEIN (AFU_ORTHOLOGUE AFUA_8G05640)-RELATED"/>
    <property type="match status" value="1"/>
</dbReference>
<gene>
    <name evidence="5" type="ORF">P154DRAFT_553780</name>
</gene>
<dbReference type="AlphaFoldDB" id="A0A6A5WM15"/>
<evidence type="ECO:0000256" key="4">
    <source>
        <dbReference type="SAM" id="MobiDB-lite"/>
    </source>
</evidence>
<proteinExistence type="predicted"/>
<name>A0A6A5WM15_9PLEO</name>
<keyword evidence="2" id="KW-0677">Repeat</keyword>
<evidence type="ECO:0000313" key="6">
    <source>
        <dbReference type="Proteomes" id="UP000799779"/>
    </source>
</evidence>
<keyword evidence="1 3" id="KW-0853">WD repeat</keyword>
<dbReference type="EMBL" id="ML977584">
    <property type="protein sequence ID" value="KAF2001201.1"/>
    <property type="molecule type" value="Genomic_DNA"/>
</dbReference>
<dbReference type="PROSITE" id="PS50082">
    <property type="entry name" value="WD_REPEATS_2"/>
    <property type="match status" value="1"/>
</dbReference>
<dbReference type="OrthoDB" id="20669at2759"/>
<protein>
    <submittedName>
        <fullName evidence="5">WD40 repeat-like protein</fullName>
    </submittedName>
</protein>
<dbReference type="InterPro" id="IPR036322">
    <property type="entry name" value="WD40_repeat_dom_sf"/>
</dbReference>
<reference evidence="5" key="1">
    <citation type="journal article" date="2020" name="Stud. Mycol.">
        <title>101 Dothideomycetes genomes: a test case for predicting lifestyles and emergence of pathogens.</title>
        <authorList>
            <person name="Haridas S."/>
            <person name="Albert R."/>
            <person name="Binder M."/>
            <person name="Bloem J."/>
            <person name="Labutti K."/>
            <person name="Salamov A."/>
            <person name="Andreopoulos B."/>
            <person name="Baker S."/>
            <person name="Barry K."/>
            <person name="Bills G."/>
            <person name="Bluhm B."/>
            <person name="Cannon C."/>
            <person name="Castanera R."/>
            <person name="Culley D."/>
            <person name="Daum C."/>
            <person name="Ezra D."/>
            <person name="Gonzalez J."/>
            <person name="Henrissat B."/>
            <person name="Kuo A."/>
            <person name="Liang C."/>
            <person name="Lipzen A."/>
            <person name="Lutzoni F."/>
            <person name="Magnuson J."/>
            <person name="Mondo S."/>
            <person name="Nolan M."/>
            <person name="Ohm R."/>
            <person name="Pangilinan J."/>
            <person name="Park H.-J."/>
            <person name="Ramirez L."/>
            <person name="Alfaro M."/>
            <person name="Sun H."/>
            <person name="Tritt A."/>
            <person name="Yoshinaga Y."/>
            <person name="Zwiers L.-H."/>
            <person name="Turgeon B."/>
            <person name="Goodwin S."/>
            <person name="Spatafora J."/>
            <person name="Crous P."/>
            <person name="Grigoriev I."/>
        </authorList>
    </citation>
    <scope>NUCLEOTIDE SEQUENCE</scope>
    <source>
        <strain evidence="5">CBS 123094</strain>
    </source>
</reference>
<dbReference type="InterPro" id="IPR015943">
    <property type="entry name" value="WD40/YVTN_repeat-like_dom_sf"/>
</dbReference>
<dbReference type="Gene3D" id="2.130.10.10">
    <property type="entry name" value="YVTN repeat-like/Quinoprotein amine dehydrogenase"/>
    <property type="match status" value="1"/>
</dbReference>
<dbReference type="PROSITE" id="PS50294">
    <property type="entry name" value="WD_REPEATS_REGION"/>
    <property type="match status" value="1"/>
</dbReference>
<feature type="repeat" description="WD" evidence="3">
    <location>
        <begin position="460"/>
        <end position="495"/>
    </location>
</feature>
<dbReference type="SUPFAM" id="SSF50978">
    <property type="entry name" value="WD40 repeat-like"/>
    <property type="match status" value="1"/>
</dbReference>
<sequence>MASTLSHGPSVALSSLTHDDPAEANEPPSPSGISAAAILAALSDSRPPTSQGDDVDELADDHEGGISLLDDGLAMEPAPTVPAAAPTTPYNDDALGLDMLFWTPVPALTGLPPMPTSLLPPLYPPDLSHSLDNIPEDAFTVTQEGGTITSLESKNAFVYISSFYRHFFNPPKGATLLDLTAFPPPEVITREDLRGDECDFQGINWSMRGTTRASVRAKRTMFETERLMPSLRAIRQVCTTSASAVLAWANDEEFAGDTPGTESFFSFRRMNTNHRTYIPHFQLRNLLAATSRRDIFYAAGDQVMRTDAFNARATPIMDLSRTRSEGNRFLITTLASSDDVLIAGGFEGDYALADLASTYSPTPTTGRACSLQQKSGTRITNNVDIFSSRHTYTPQAAFCSNDGNIRILDCYTNRMTHKFKFPAAVNCSATSPDGRLRAVVGDFSETLITNAETGEAYQSLQGHADDVFACAWADDGIHVATAAQDSTIVIWDARSWAKPLQVMYSELAIPRCLRFSPVGSGPPVLVAAEADDYVSFIDAKMWESRQTFDFFGRTAGISFTNDGQSLFLANSEPNFGGIMEFERCGWGQPREEVDWDEFGVERDGHDWYDEEDLQREQRVLSSWEERNRRGVDLSSFVV</sequence>
<evidence type="ECO:0000256" key="1">
    <source>
        <dbReference type="ARBA" id="ARBA00022574"/>
    </source>
</evidence>
<dbReference type="Pfam" id="PF00400">
    <property type="entry name" value="WD40"/>
    <property type="match status" value="1"/>
</dbReference>
<organism evidence="5 6">
    <name type="scientific">Amniculicola lignicola CBS 123094</name>
    <dbReference type="NCBI Taxonomy" id="1392246"/>
    <lineage>
        <taxon>Eukaryota</taxon>
        <taxon>Fungi</taxon>
        <taxon>Dikarya</taxon>
        <taxon>Ascomycota</taxon>
        <taxon>Pezizomycotina</taxon>
        <taxon>Dothideomycetes</taxon>
        <taxon>Pleosporomycetidae</taxon>
        <taxon>Pleosporales</taxon>
        <taxon>Amniculicolaceae</taxon>
        <taxon>Amniculicola</taxon>
    </lineage>
</organism>
<dbReference type="PANTHER" id="PTHR43991:SF12">
    <property type="entry name" value="WD REPEAT PROTEIN (AFU_ORTHOLOGUE AFUA_8G05640)"/>
    <property type="match status" value="1"/>
</dbReference>
<evidence type="ECO:0000313" key="5">
    <source>
        <dbReference type="EMBL" id="KAF2001201.1"/>
    </source>
</evidence>
<feature type="region of interest" description="Disordered" evidence="4">
    <location>
        <begin position="1"/>
        <end position="65"/>
    </location>
</feature>
<dbReference type="InterPro" id="IPR001680">
    <property type="entry name" value="WD40_rpt"/>
</dbReference>
<dbReference type="InterPro" id="IPR019775">
    <property type="entry name" value="WD40_repeat_CS"/>
</dbReference>
<evidence type="ECO:0000256" key="2">
    <source>
        <dbReference type="ARBA" id="ARBA00022737"/>
    </source>
</evidence>
<accession>A0A6A5WM15</accession>
<feature type="compositionally biased region" description="Low complexity" evidence="4">
    <location>
        <begin position="31"/>
        <end position="45"/>
    </location>
</feature>
<dbReference type="PROSITE" id="PS00678">
    <property type="entry name" value="WD_REPEATS_1"/>
    <property type="match status" value="1"/>
</dbReference>